<dbReference type="EMBL" id="JAAIYP010000040">
    <property type="protein sequence ID" value="NFV81426.1"/>
    <property type="molecule type" value="Genomic_DNA"/>
</dbReference>
<dbReference type="PROSITE" id="PS51193">
    <property type="entry name" value="HELICASE_ATP_BIND_2"/>
    <property type="match status" value="1"/>
</dbReference>
<dbReference type="PANTHER" id="PTHR11472:SF34">
    <property type="entry name" value="REGULATOR OF TELOMERE ELONGATION HELICASE 1"/>
    <property type="match status" value="1"/>
</dbReference>
<evidence type="ECO:0000256" key="2">
    <source>
        <dbReference type="ARBA" id="ARBA00022801"/>
    </source>
</evidence>
<dbReference type="InterPro" id="IPR045028">
    <property type="entry name" value="DinG/Rad3-like"/>
</dbReference>
<evidence type="ECO:0000256" key="4">
    <source>
        <dbReference type="ARBA" id="ARBA00038058"/>
    </source>
</evidence>
<accession>A0A7C9UW42</accession>
<dbReference type="InterPro" id="IPR014013">
    <property type="entry name" value="Helic_SF1/SF2_ATP-bd_DinG/Rad3"/>
</dbReference>
<comment type="caution">
    <text evidence="6">The sequence shown here is derived from an EMBL/GenBank/DDBJ whole genome shotgun (WGS) entry which is preliminary data.</text>
</comment>
<organism evidence="6 7">
    <name type="scientific">Magnetospirillum aberrantis SpK</name>
    <dbReference type="NCBI Taxonomy" id="908842"/>
    <lineage>
        <taxon>Bacteria</taxon>
        <taxon>Pseudomonadati</taxon>
        <taxon>Pseudomonadota</taxon>
        <taxon>Alphaproteobacteria</taxon>
        <taxon>Rhodospirillales</taxon>
        <taxon>Rhodospirillaceae</taxon>
        <taxon>Magnetospirillum</taxon>
    </lineage>
</organism>
<proteinExistence type="inferred from homology"/>
<dbReference type="PANTHER" id="PTHR11472">
    <property type="entry name" value="DNA REPAIR DEAD HELICASE RAD3/XP-D SUBFAMILY MEMBER"/>
    <property type="match status" value="1"/>
</dbReference>
<keyword evidence="7" id="KW-1185">Reference proteome</keyword>
<protein>
    <submittedName>
        <fullName evidence="6">ATP-dependent DNA helicase</fullName>
    </submittedName>
</protein>
<gene>
    <name evidence="6" type="ORF">G4223_15030</name>
</gene>
<evidence type="ECO:0000313" key="7">
    <source>
        <dbReference type="Proteomes" id="UP000480684"/>
    </source>
</evidence>
<dbReference type="SUPFAM" id="SSF52540">
    <property type="entry name" value="P-loop containing nucleoside triphosphate hydrolases"/>
    <property type="match status" value="1"/>
</dbReference>
<evidence type="ECO:0000256" key="3">
    <source>
        <dbReference type="ARBA" id="ARBA00022840"/>
    </source>
</evidence>
<dbReference type="Gene3D" id="3.40.50.300">
    <property type="entry name" value="P-loop containing nucleotide triphosphate hydrolases"/>
    <property type="match status" value="2"/>
</dbReference>
<dbReference type="InterPro" id="IPR027417">
    <property type="entry name" value="P-loop_NTPase"/>
</dbReference>
<keyword evidence="2" id="KW-0378">Hydrolase</keyword>
<dbReference type="GO" id="GO:0016818">
    <property type="term" value="F:hydrolase activity, acting on acid anhydrides, in phosphorus-containing anhydrides"/>
    <property type="evidence" value="ECO:0007669"/>
    <property type="project" value="InterPro"/>
</dbReference>
<dbReference type="Proteomes" id="UP000480684">
    <property type="component" value="Unassembled WGS sequence"/>
</dbReference>
<dbReference type="SMART" id="SM00491">
    <property type="entry name" value="HELICc2"/>
    <property type="match status" value="1"/>
</dbReference>
<dbReference type="RefSeq" id="WP_163681476.1">
    <property type="nucleotide sequence ID" value="NZ_JAAIYP010000040.1"/>
</dbReference>
<comment type="similarity">
    <text evidence="4">Belongs to the helicase family. DinG subfamily.</text>
</comment>
<keyword evidence="6" id="KW-0347">Helicase</keyword>
<keyword evidence="3" id="KW-0067">ATP-binding</keyword>
<dbReference type="GO" id="GO:0003676">
    <property type="term" value="F:nucleic acid binding"/>
    <property type="evidence" value="ECO:0007669"/>
    <property type="project" value="InterPro"/>
</dbReference>
<dbReference type="AlphaFoldDB" id="A0A7C9UW42"/>
<dbReference type="GO" id="GO:0005524">
    <property type="term" value="F:ATP binding"/>
    <property type="evidence" value="ECO:0007669"/>
    <property type="project" value="UniProtKB-KW"/>
</dbReference>
<dbReference type="GO" id="GO:0006139">
    <property type="term" value="P:nucleobase-containing compound metabolic process"/>
    <property type="evidence" value="ECO:0007669"/>
    <property type="project" value="InterPro"/>
</dbReference>
<evidence type="ECO:0000259" key="5">
    <source>
        <dbReference type="PROSITE" id="PS51193"/>
    </source>
</evidence>
<evidence type="ECO:0000313" key="6">
    <source>
        <dbReference type="EMBL" id="NFV81426.1"/>
    </source>
</evidence>
<dbReference type="GO" id="GO:0003678">
    <property type="term" value="F:DNA helicase activity"/>
    <property type="evidence" value="ECO:0007669"/>
    <property type="project" value="TreeGrafter"/>
</dbReference>
<keyword evidence="1" id="KW-0547">Nucleotide-binding</keyword>
<dbReference type="InterPro" id="IPR006555">
    <property type="entry name" value="ATP-dep_Helicase_C"/>
</dbReference>
<feature type="domain" description="Helicase ATP-binding" evidence="5">
    <location>
        <begin position="204"/>
        <end position="493"/>
    </location>
</feature>
<reference evidence="6 7" key="1">
    <citation type="submission" date="2020-02" db="EMBL/GenBank/DDBJ databases">
        <authorList>
            <person name="Dziuba M."/>
            <person name="Kuznetsov B."/>
            <person name="Mardanov A."/>
            <person name="Ravin N."/>
            <person name="Grouzdev D."/>
        </authorList>
    </citation>
    <scope>NUCLEOTIDE SEQUENCE [LARGE SCALE GENOMIC DNA]</scope>
    <source>
        <strain evidence="6 7">SpK</strain>
    </source>
</reference>
<sequence>MSTPPSPPRFVLPHVPALVAGVRGAVLLDTDGEFHNLSLSEAASAARATPPLLCHGPAVAGRLGIEPFPCLDILELFAFVRPARFCLPTAKGVIEAAGLAPPADPEDEAEGLFRAARRLLEELAGRTAGDTAARAADTRSIAWAMARAGWSWGTAVLAALGVQGDAERNNGLRVWERLPEWSEHAPEPPPGNVPVEPDEARARLTAILGSGAEQRPAQADYASAAAAAFVPRDRMGEPRVVLAEAGTGTGKTLGYIAPASLWAEKNGAPVWISTHTRNLQRQLDSELDRLFPDPLEKARRVVVRKGRENYACLLNYEEQMMRNRPNEAVATGLMARWLLATRDGDMVGGDFPGWLSDLLGRPRTLGLADRRGECIFSGCPHFNKCFIEKAVRRARRADIVIANHALVMIQAALGGLDDANQPTRLVFDEGHHVFEAADSAFSAHLSGFEATEVRRWLLGPEGDGARSRARGLKRRAEELVGLAEDAPAALDAALAAAQALPGPGWQNRVLDNTPGTPTESFLSLVRQQVYARAAGGESSPYSLETDCRPLIDGLAEAALELAEALGRIGAPLTRLARTLEKKLDDEAAELDSNTRARIEGLTRSIERRVLVPVAGWKAMLEELVEGTATSGQYVDWFGVDRIDGRDVDVGMHRHWIDPTVPFAKAVMEPAHGVLVTSATLRDGAGGPDWGGDGNWDAAEKRTGAVHLTAPALRAAVPSPFDYPAQTRVLVVSDVRKDDMDQVAAAYRELFLAAQGGALGLFTAISRLKAVYKRVAGPLDEAGLSLLAQHVDNMDTSTLVDIFRAEHDSCLLGTDAVRDGVDVPGQSLRLIVFDRVPWPRPDILHKARKSTFGGKAYDDMITRLRLKQAFGRLVRRAGDHGVFVLLDPLMPTRLHSAFPAGVAVRKVGLAEAVAVTREFLAERQD</sequence>
<name>A0A7C9UW42_9PROT</name>
<dbReference type="Pfam" id="PF13307">
    <property type="entry name" value="Helicase_C_2"/>
    <property type="match status" value="1"/>
</dbReference>
<evidence type="ECO:0000256" key="1">
    <source>
        <dbReference type="ARBA" id="ARBA00022741"/>
    </source>
</evidence>